<dbReference type="SUPFAM" id="SSF52540">
    <property type="entry name" value="P-loop containing nucleoside triphosphate hydrolases"/>
    <property type="match status" value="1"/>
</dbReference>
<evidence type="ECO:0000313" key="4">
    <source>
        <dbReference type="EMBL" id="SEH56095.1"/>
    </source>
</evidence>
<feature type="domain" description="CHAT" evidence="2">
    <location>
        <begin position="110"/>
        <end position="344"/>
    </location>
</feature>
<name>A0A1H6J5T9_MAGFU</name>
<accession>A0A1H6J5T9</accession>
<evidence type="ECO:0000259" key="2">
    <source>
        <dbReference type="Pfam" id="PF12770"/>
    </source>
</evidence>
<keyword evidence="5" id="KW-1185">Reference proteome</keyword>
<dbReference type="InterPro" id="IPR027417">
    <property type="entry name" value="P-loop_NTPase"/>
</dbReference>
<proteinExistence type="predicted"/>
<dbReference type="InterPro" id="IPR024983">
    <property type="entry name" value="CHAT_dom"/>
</dbReference>
<dbReference type="Gene3D" id="3.40.50.300">
    <property type="entry name" value="P-loop containing nucleotide triphosphate hydrolases"/>
    <property type="match status" value="1"/>
</dbReference>
<evidence type="ECO:0000313" key="5">
    <source>
        <dbReference type="Proteomes" id="UP000182983"/>
    </source>
</evidence>
<dbReference type="EMBL" id="FNWO01000014">
    <property type="protein sequence ID" value="SEH56095.1"/>
    <property type="molecule type" value="Genomic_DNA"/>
</dbReference>
<dbReference type="InterPro" id="IPR041617">
    <property type="entry name" value="TPR_MalT"/>
</dbReference>
<dbReference type="Proteomes" id="UP000182983">
    <property type="component" value="Unassembled WGS sequence"/>
</dbReference>
<dbReference type="PANTHER" id="PTHR47691:SF3">
    <property type="entry name" value="HTH-TYPE TRANSCRIPTIONAL REGULATOR RV0890C-RELATED"/>
    <property type="match status" value="1"/>
</dbReference>
<dbReference type="SUPFAM" id="SSF48452">
    <property type="entry name" value="TPR-like"/>
    <property type="match status" value="1"/>
</dbReference>
<dbReference type="Gene3D" id="1.25.40.10">
    <property type="entry name" value="Tetratricopeptide repeat domain"/>
    <property type="match status" value="1"/>
</dbReference>
<dbReference type="AlphaFoldDB" id="A0A1H6J5T9"/>
<organism evidence="4 5">
    <name type="scientific">Magnetospirillum fulvum</name>
    <name type="common">Rhodospirillum fulvum</name>
    <dbReference type="NCBI Taxonomy" id="1082"/>
    <lineage>
        <taxon>Bacteria</taxon>
        <taxon>Pseudomonadati</taxon>
        <taxon>Pseudomonadota</taxon>
        <taxon>Alphaproteobacteria</taxon>
        <taxon>Rhodospirillales</taxon>
        <taxon>Rhodospirillaceae</taxon>
        <taxon>Magnetospirillum</taxon>
    </lineage>
</organism>
<reference evidence="5" key="1">
    <citation type="submission" date="2016-10" db="EMBL/GenBank/DDBJ databases">
        <authorList>
            <person name="Varghese N."/>
            <person name="Submissions S."/>
        </authorList>
    </citation>
    <scope>NUCLEOTIDE SEQUENCE [LARGE SCALE GENOMIC DNA]</scope>
    <source>
        <strain evidence="5">DSM 13234</strain>
    </source>
</reference>
<dbReference type="OrthoDB" id="651281at2"/>
<dbReference type="Pfam" id="PF12770">
    <property type="entry name" value="CHAT"/>
    <property type="match status" value="1"/>
</dbReference>
<gene>
    <name evidence="4" type="ORF">SAMN04244559_02946</name>
</gene>
<dbReference type="PANTHER" id="PTHR47691">
    <property type="entry name" value="REGULATOR-RELATED"/>
    <property type="match status" value="1"/>
</dbReference>
<sequence>MLGVGMDVVLSVSSSSVALLKDGTAVGADRDLGEADVTLLEGLSARYATVRELGAAQASIANVQLLEIGRELYGWLDGRQGWLGDLRRVLLPPFLFEIRAPLVPDRAVLAVLRAPWEVLANDRGFLAADSDLGYAPFRRLGEPVAPAKRPQLPAFRLGIAAMASAPRGQRELDYEAEESAIQNAAGSGVDLVVEESGDPAQLGERLSQINAKHHPTVLHLSCHGDDDWRPSKEAPRRPVLMMEDATGNERPTNAQDLIAAIKPYRPHLLFVSACLTASAAPGSEGSAQSMVEMLVRHVPAVLGWDGSVADVAATAFAQVLYGGLARKMTVAEAVAAARQALLNGIAPAWEGGAGTRDATTVDPIAVLLNAPGIQKANWHLARVWLGPEGGGPVVGGTARRSLLPPSHVFKQILVSKGDDQLVVPDPALFVGRRREIQASLKVLVGDDHVGVLLHGMGRLGKTSLAARLASRRPDLKLAVVYGRYLPQDILAALAEALATCEQARSLLDTNRDAVRNNAEALETTLIKLLSGPCAQSDVEQQPVLLLIDDLERILEADPQGGRHRVRAAERPTLRAVLRAFARSGTRSRLVLTSRFPFTLVDGDVELTATLAEIQVPPFSDGAGDKLRRRQVAVARREVPDLTDAVLAGRRELLWRAQAVARGNPGLQDLLGARLVLRPSVPVERVEAVLAEMEVWLWGGTRPQDETVRATLENMAVEALLDLAGGAERALLRAMLLFQLPVPETGIRHLADQIGGSTARLRDLGLLDRFEDLVDPQVPALAANRLVADRLTPPSAAEQAGLAKLVVEDLFAAWGGADGRLSRPYAVNIELTRLGLLAEDGAVVDACVLNAVWGLKSSEPRAAGELGDAAIVLLEREGRTVPFRLLAWTAAALQTSGNGAAAAEVLARGGSRLAEIGPEDETSDFGHYLIQLGDLQMTKGDLDGARATFERGCALAKRLGEETNWAIARGRIADILKARGDLDAALKIRQEEELPVYERLGDERLRAVTMGDIADILQARGDLDGALKIRQEEQLPVYEHLGDVRARAVTMGKIADILKARGDLDGALKILQEEELPVYERLDDSDGIAAVRFNCAQILLAKEGLTEGNAQAIIDDLAESFSRLQKSGRADALVAVGGLFGQVLAAVGQFDEAIAVLDVAVAAADKLGRAKQVAQIRALQDQIRQRKADGVGSEDTPSPHQAPGA</sequence>
<dbReference type="InterPro" id="IPR011990">
    <property type="entry name" value="TPR-like_helical_dom_sf"/>
</dbReference>
<evidence type="ECO:0000259" key="3">
    <source>
        <dbReference type="Pfam" id="PF17874"/>
    </source>
</evidence>
<feature type="domain" description="MalT-like TPR region" evidence="3">
    <location>
        <begin position="859"/>
        <end position="1165"/>
    </location>
</feature>
<evidence type="ECO:0000256" key="1">
    <source>
        <dbReference type="SAM" id="MobiDB-lite"/>
    </source>
</evidence>
<dbReference type="Pfam" id="PF17874">
    <property type="entry name" value="TPR_MalT"/>
    <property type="match status" value="1"/>
</dbReference>
<protein>
    <submittedName>
        <fullName evidence="4">AAA ATPase domain-containing protein</fullName>
    </submittedName>
</protein>
<feature type="region of interest" description="Disordered" evidence="1">
    <location>
        <begin position="1183"/>
        <end position="1204"/>
    </location>
</feature>